<feature type="region of interest" description="Disordered" evidence="1">
    <location>
        <begin position="70"/>
        <end position="144"/>
    </location>
</feature>
<keyword evidence="3" id="KW-1185">Reference proteome</keyword>
<reference evidence="2 3" key="1">
    <citation type="submission" date="2014-01" db="EMBL/GenBank/DDBJ databases">
        <title>Actinotalea ferrariae CF5-4.</title>
        <authorList>
            <person name="Chen F."/>
            <person name="Li Y."/>
            <person name="Wang G."/>
        </authorList>
    </citation>
    <scope>NUCLEOTIDE SEQUENCE [LARGE SCALE GENOMIC DNA]</scope>
    <source>
        <strain evidence="2 3">CF5-4</strain>
    </source>
</reference>
<dbReference type="Proteomes" id="UP000019753">
    <property type="component" value="Unassembled WGS sequence"/>
</dbReference>
<dbReference type="AlphaFoldDB" id="A0A021W0T6"/>
<protein>
    <submittedName>
        <fullName evidence="2">Uncharacterized protein</fullName>
    </submittedName>
</protein>
<evidence type="ECO:0000313" key="2">
    <source>
        <dbReference type="EMBL" id="EYR64927.1"/>
    </source>
</evidence>
<accession>A0A021W0T6</accession>
<evidence type="ECO:0000256" key="1">
    <source>
        <dbReference type="SAM" id="MobiDB-lite"/>
    </source>
</evidence>
<feature type="compositionally biased region" description="Low complexity" evidence="1">
    <location>
        <begin position="92"/>
        <end position="108"/>
    </location>
</feature>
<evidence type="ECO:0000313" key="3">
    <source>
        <dbReference type="Proteomes" id="UP000019753"/>
    </source>
</evidence>
<comment type="caution">
    <text evidence="2">The sequence shown here is derived from an EMBL/GenBank/DDBJ whole genome shotgun (WGS) entry which is preliminary data.</text>
</comment>
<sequence length="144" mass="14930">MLLDLQGSDGPVGRAAGREEAAMGRWSWRAALRRTPGASRPDTRTVELGDGLAVVYERDEDGAVTERYVGIRGTPSRPGAAVAGAGGGGGAALVPGGLRSPGRPAARCPRGRGRRRRPRGRGRRRRPRLTAGTASVTGRGPGAQ</sequence>
<feature type="compositionally biased region" description="Basic residues" evidence="1">
    <location>
        <begin position="109"/>
        <end position="128"/>
    </location>
</feature>
<gene>
    <name evidence="2" type="ORF">N866_02080</name>
</gene>
<organism evidence="2 3">
    <name type="scientific">Actinotalea ferrariae CF5-4</name>
    <dbReference type="NCBI Taxonomy" id="948458"/>
    <lineage>
        <taxon>Bacteria</taxon>
        <taxon>Bacillati</taxon>
        <taxon>Actinomycetota</taxon>
        <taxon>Actinomycetes</taxon>
        <taxon>Micrococcales</taxon>
        <taxon>Cellulomonadaceae</taxon>
        <taxon>Actinotalea</taxon>
    </lineage>
</organism>
<name>A0A021W0T6_9CELL</name>
<dbReference type="EMBL" id="AXCW01000012">
    <property type="protein sequence ID" value="EYR64927.1"/>
    <property type="molecule type" value="Genomic_DNA"/>
</dbReference>
<proteinExistence type="predicted"/>